<evidence type="ECO:0000313" key="3">
    <source>
        <dbReference type="EMBL" id="CAL4063144.1"/>
    </source>
</evidence>
<dbReference type="SMART" id="SM00033">
    <property type="entry name" value="CH"/>
    <property type="match status" value="1"/>
</dbReference>
<evidence type="ECO:0000259" key="2">
    <source>
        <dbReference type="PROSITE" id="PS50021"/>
    </source>
</evidence>
<dbReference type="InterPro" id="IPR001715">
    <property type="entry name" value="CH_dom"/>
</dbReference>
<evidence type="ECO:0000313" key="4">
    <source>
        <dbReference type="Proteomes" id="UP001497623"/>
    </source>
</evidence>
<dbReference type="Proteomes" id="UP001497623">
    <property type="component" value="Unassembled WGS sequence"/>
</dbReference>
<dbReference type="PANTHER" id="PTHR47385">
    <property type="entry name" value="CALPONIN"/>
    <property type="match status" value="1"/>
</dbReference>
<dbReference type="EMBL" id="CAXKWB010001023">
    <property type="protein sequence ID" value="CAL4063144.1"/>
    <property type="molecule type" value="Genomic_DNA"/>
</dbReference>
<dbReference type="Gene3D" id="1.10.418.10">
    <property type="entry name" value="Calponin-like domain"/>
    <property type="match status" value="1"/>
</dbReference>
<comment type="caution">
    <text evidence="3">The sequence shown here is derived from an EMBL/GenBank/DDBJ whole genome shotgun (WGS) entry which is preliminary data.</text>
</comment>
<feature type="non-terminal residue" evidence="3">
    <location>
        <position position="330"/>
    </location>
</feature>
<feature type="domain" description="Calponin-homology (CH)" evidence="2">
    <location>
        <begin position="202"/>
        <end position="319"/>
    </location>
</feature>
<dbReference type="GO" id="GO:0051015">
    <property type="term" value="F:actin filament binding"/>
    <property type="evidence" value="ECO:0007669"/>
    <property type="project" value="TreeGrafter"/>
</dbReference>
<feature type="compositionally biased region" description="Polar residues" evidence="1">
    <location>
        <begin position="63"/>
        <end position="75"/>
    </location>
</feature>
<dbReference type="PROSITE" id="PS50021">
    <property type="entry name" value="CH"/>
    <property type="match status" value="1"/>
</dbReference>
<accession>A0AAV2PPL5</accession>
<dbReference type="GO" id="GO:0007015">
    <property type="term" value="P:actin filament organization"/>
    <property type="evidence" value="ECO:0007669"/>
    <property type="project" value="TreeGrafter"/>
</dbReference>
<feature type="compositionally biased region" description="Polar residues" evidence="1">
    <location>
        <begin position="133"/>
        <end position="153"/>
    </location>
</feature>
<name>A0AAV2PPL5_MEGNR</name>
<dbReference type="InterPro" id="IPR050606">
    <property type="entry name" value="Calponin-like"/>
</dbReference>
<dbReference type="AlphaFoldDB" id="A0AAV2PPL5"/>
<reference evidence="3 4" key="1">
    <citation type="submission" date="2024-05" db="EMBL/GenBank/DDBJ databases">
        <authorList>
            <person name="Wallberg A."/>
        </authorList>
    </citation>
    <scope>NUCLEOTIDE SEQUENCE [LARGE SCALE GENOMIC DNA]</scope>
</reference>
<protein>
    <recommendedName>
        <fullName evidence="2">Calponin-homology (CH) domain-containing protein</fullName>
    </recommendedName>
</protein>
<feature type="compositionally biased region" description="Low complexity" evidence="1">
    <location>
        <begin position="154"/>
        <end position="170"/>
    </location>
</feature>
<feature type="compositionally biased region" description="Low complexity" evidence="1">
    <location>
        <begin position="84"/>
        <end position="93"/>
    </location>
</feature>
<dbReference type="GO" id="GO:0015629">
    <property type="term" value="C:actin cytoskeleton"/>
    <property type="evidence" value="ECO:0007669"/>
    <property type="project" value="TreeGrafter"/>
</dbReference>
<dbReference type="InterPro" id="IPR036872">
    <property type="entry name" value="CH_dom_sf"/>
</dbReference>
<gene>
    <name evidence="3" type="ORF">MNOR_LOCUS3110</name>
</gene>
<organism evidence="3 4">
    <name type="scientific">Meganyctiphanes norvegica</name>
    <name type="common">Northern krill</name>
    <name type="synonym">Thysanopoda norvegica</name>
    <dbReference type="NCBI Taxonomy" id="48144"/>
    <lineage>
        <taxon>Eukaryota</taxon>
        <taxon>Metazoa</taxon>
        <taxon>Ecdysozoa</taxon>
        <taxon>Arthropoda</taxon>
        <taxon>Crustacea</taxon>
        <taxon>Multicrustacea</taxon>
        <taxon>Malacostraca</taxon>
        <taxon>Eumalacostraca</taxon>
        <taxon>Eucarida</taxon>
        <taxon>Euphausiacea</taxon>
        <taxon>Euphausiidae</taxon>
        <taxon>Meganyctiphanes</taxon>
    </lineage>
</organism>
<sequence>MYTNVHQSLFGSGVPPYDCFSVLRLRLFGLLRAYDTCPREDLTRLDVKTIQKEAVLSYVKSRVSPSKGSAPNSPDASFDIGDGSSSMQHPSSSHLRGYHYPSGSTSSATPQIGVMFPPNSPQAASTPYHPGMSTPNTSLMYSNNTVHTTPTRANTTSNIPKSSSSSNSTIKTRKRSGGGRPFDPDASPAHLNFTYRRELEKQQHEKQLIENLRQIIESRLKVSLPADLGAALMDGVVLCHLANHVRPRSVSSIHVPSPAVPKLTIAKCRLNVENFMEACRKIGVESDYTCNAQDILEERGTVRVAITVERLLQFYQGRQTPLSPRNQTPV</sequence>
<dbReference type="CDD" id="cd21205">
    <property type="entry name" value="CH_LRCH"/>
    <property type="match status" value="1"/>
</dbReference>
<feature type="region of interest" description="Disordered" evidence="1">
    <location>
        <begin position="61"/>
        <end position="189"/>
    </location>
</feature>
<dbReference type="SUPFAM" id="SSF47576">
    <property type="entry name" value="Calponin-homology domain, CH-domain"/>
    <property type="match status" value="1"/>
</dbReference>
<proteinExistence type="predicted"/>
<dbReference type="Pfam" id="PF00307">
    <property type="entry name" value="CH"/>
    <property type="match status" value="1"/>
</dbReference>
<dbReference type="PANTHER" id="PTHR47385:SF14">
    <property type="entry name" value="TRANSGELIN"/>
    <property type="match status" value="1"/>
</dbReference>
<evidence type="ECO:0000256" key="1">
    <source>
        <dbReference type="SAM" id="MobiDB-lite"/>
    </source>
</evidence>
<keyword evidence="4" id="KW-1185">Reference proteome</keyword>